<organism evidence="2 3">
    <name type="scientific">Papaver atlanticum</name>
    <dbReference type="NCBI Taxonomy" id="357466"/>
    <lineage>
        <taxon>Eukaryota</taxon>
        <taxon>Viridiplantae</taxon>
        <taxon>Streptophyta</taxon>
        <taxon>Embryophyta</taxon>
        <taxon>Tracheophyta</taxon>
        <taxon>Spermatophyta</taxon>
        <taxon>Magnoliopsida</taxon>
        <taxon>Ranunculales</taxon>
        <taxon>Papaveraceae</taxon>
        <taxon>Papaveroideae</taxon>
        <taxon>Papaver</taxon>
    </lineage>
</organism>
<dbReference type="EMBL" id="JAJJMB010006318">
    <property type="protein sequence ID" value="KAI3935063.1"/>
    <property type="molecule type" value="Genomic_DNA"/>
</dbReference>
<dbReference type="AlphaFoldDB" id="A0AAD4T0Y7"/>
<sequence>MAALCFGTSLYLPQTAKIQHARKSSEELYSIKVEHNVSKDRLETLAVSRWSIWRTGKCRLSWDWQVDQLVYVVEGEVRVCLKLTYGSMPLTKSFTWR</sequence>
<evidence type="ECO:0000259" key="1">
    <source>
        <dbReference type="Pfam" id="PF05899"/>
    </source>
</evidence>
<comment type="caution">
    <text evidence="2">The sequence shown here is derived from an EMBL/GenBank/DDBJ whole genome shotgun (WGS) entry which is preliminary data.</text>
</comment>
<gene>
    <name evidence="2" type="ORF">MKW98_009982</name>
</gene>
<evidence type="ECO:0000313" key="3">
    <source>
        <dbReference type="Proteomes" id="UP001202328"/>
    </source>
</evidence>
<feature type="domain" description="(S)-ureidoglycine aminohydrolase cupin" evidence="1">
    <location>
        <begin position="43"/>
        <end position="79"/>
    </location>
</feature>
<reference evidence="2" key="1">
    <citation type="submission" date="2022-04" db="EMBL/GenBank/DDBJ databases">
        <title>A functionally conserved STORR gene fusion in Papaver species that diverged 16.8 million years ago.</title>
        <authorList>
            <person name="Catania T."/>
        </authorList>
    </citation>
    <scope>NUCLEOTIDE SEQUENCE</scope>
    <source>
        <strain evidence="2">S-188037</strain>
    </source>
</reference>
<dbReference type="InterPro" id="IPR008579">
    <property type="entry name" value="UGlyAH_Cupin_dom"/>
</dbReference>
<dbReference type="Pfam" id="PF05899">
    <property type="entry name" value="Cupin_3"/>
    <property type="match status" value="1"/>
</dbReference>
<keyword evidence="3" id="KW-1185">Reference proteome</keyword>
<evidence type="ECO:0000313" key="2">
    <source>
        <dbReference type="EMBL" id="KAI3935063.1"/>
    </source>
</evidence>
<proteinExistence type="predicted"/>
<name>A0AAD4T0Y7_9MAGN</name>
<dbReference type="Gene3D" id="2.60.120.10">
    <property type="entry name" value="Jelly Rolls"/>
    <property type="match status" value="1"/>
</dbReference>
<accession>A0AAD4T0Y7</accession>
<dbReference type="PANTHER" id="PTHR33271:SF7">
    <property type="entry name" value="PLASTID TRANSCRIPTIONALLY ACTIVE 18"/>
    <property type="match status" value="1"/>
</dbReference>
<protein>
    <recommendedName>
        <fullName evidence="1">(S)-ureidoglycine aminohydrolase cupin domain-containing protein</fullName>
    </recommendedName>
</protein>
<dbReference type="Proteomes" id="UP001202328">
    <property type="component" value="Unassembled WGS sequence"/>
</dbReference>
<dbReference type="PANTHER" id="PTHR33271">
    <property type="entry name" value="OS04G0445200 PROTEIN"/>
    <property type="match status" value="1"/>
</dbReference>
<dbReference type="InterPro" id="IPR014710">
    <property type="entry name" value="RmlC-like_jellyroll"/>
</dbReference>